<protein>
    <submittedName>
        <fullName evidence="1">TetR family transcriptional regulator</fullName>
    </submittedName>
</protein>
<reference evidence="1 2" key="1">
    <citation type="submission" date="2019-06" db="EMBL/GenBank/DDBJ databases">
        <title>Pantoea dispersa Assembly.</title>
        <authorList>
            <person name="Wang J."/>
        </authorList>
    </citation>
    <scope>NUCLEOTIDE SEQUENCE [LARGE SCALE GENOMIC DNA]</scope>
    <source>
        <strain evidence="2">bio</strain>
    </source>
</reference>
<organism evidence="1 2">
    <name type="scientific">Pantoea dispersa</name>
    <dbReference type="NCBI Taxonomy" id="59814"/>
    <lineage>
        <taxon>Bacteria</taxon>
        <taxon>Pseudomonadati</taxon>
        <taxon>Pseudomonadota</taxon>
        <taxon>Gammaproteobacteria</taxon>
        <taxon>Enterobacterales</taxon>
        <taxon>Erwiniaceae</taxon>
        <taxon>Pantoea</taxon>
    </lineage>
</organism>
<evidence type="ECO:0000313" key="1">
    <source>
        <dbReference type="EMBL" id="TQC63545.1"/>
    </source>
</evidence>
<name>A0ABY2ZT61_9GAMM</name>
<proteinExistence type="predicted"/>
<evidence type="ECO:0000313" key="2">
    <source>
        <dbReference type="Proteomes" id="UP000319715"/>
    </source>
</evidence>
<dbReference type="Proteomes" id="UP000319715">
    <property type="component" value="Unassembled WGS sequence"/>
</dbReference>
<accession>A0ABY2ZT61</accession>
<comment type="caution">
    <text evidence="1">The sequence shown here is derived from an EMBL/GenBank/DDBJ whole genome shotgun (WGS) entry which is preliminary data.</text>
</comment>
<dbReference type="EMBL" id="VICF01000070">
    <property type="protein sequence ID" value="TQC63545.1"/>
    <property type="molecule type" value="Genomic_DNA"/>
</dbReference>
<keyword evidence="2" id="KW-1185">Reference proteome</keyword>
<sequence length="22" mass="2489">MRNLETSSKKLLAVQTTIQLIT</sequence>
<gene>
    <name evidence="1" type="ORF">FK492_23855</name>
</gene>
<feature type="non-terminal residue" evidence="1">
    <location>
        <position position="22"/>
    </location>
</feature>